<keyword evidence="10" id="KW-0347">Helicase</keyword>
<sequence length="1612" mass="182924">MSVATTANTETRDILRIERIGTHSHIRGLGLDDRLQPKPSSQGMVGQIKARRAAGVMVKMIQQGKIAGRAMLMAGPPSTGKTAIAMGMSQALGPDVPFTMLSASEIFSLEMSKTEALTQAFRRSIGVRIKEESEIIEGEVVEIQIDRSVTGGTKTGKLTLKTTEMETIYDLGHKMIDALNKQKVMAGDVITIDKASGRISKLGRSFTRARDYDAMGSDTKFVQCPEGELQKRKEVVHTVSLHEIDVINSRTQGFLALFSGDTGEIKPEVRDQINSKIADWREEGKAEIVPGVLFIDEVHMLDIECFSFLNRALEDDLAPILIMASNRGVTTIRGTNQKAPHGVPLDLLDRISIIPTEPYSEEEVSQILHIRCTEEDVEMTEGAKQLLTMIGMQSSLRYAIHLITAANLAAKKRKATEVDMPDIKRVYGLFLDEKRSVQYLQEYASDYLFNEPNVDRLRADVLVNSVDAWRHLDTCIRLNDKLVRVPNELATVHELTLFCARDIAQVKSDLLTQSAATAMSYFWHTEESIIMFTEIDISHLLETVRIRLRNTRDEATLLRLLWLLSTQRFPSKYMFAEAPKLAQVLTEILDLPVQHIVLVECLEAILVMFEQAENAMMKCARGWLPAYCSHLCNISDEVRMKCFKLILLIGTITHDRKDVWREYWRKPIKDFLAVRVPNMLPAMLDLEVSVRLRVWRAIVVFSEDALHRSPGLQTLTTVVELCLNDPDPTTRKEALAHWTVLVQNYAIDQYILDQQRLDFLLHPLLQAMKDDPDNDVKTQAIFTLSSIIAELSSLRREGPNEETRALAQNFIDAILKEYLMTALQRLPQEQSRLVDDILDQNIRDGGSHSLEPRENVSKALTVNSRQDAFILAAVVATVATSAYAFAKEDKYAKYNKHVIKSWKWPILKNLPDVFIHYWNNNEFLCSKTQEYKGQTWVGEIPGIGRIFHLDRPELVEFMLKEQFETFEKGPFVHHALEPVMGNGIFNVDGHEWKIQRKAISNIFHVKNFRDFFMGVFIEHTQRVMDVLSKAAETHEVIDLHDLMHRFTLETFAKIAFGYNFDLVGSEDPEANKFGLAFNKAQEICSRRASAPSAWFEEKFLGRGKELQECVDIIDEVVYKVINQRRQDIQEGKESNDLLDRFMRLRDDDGNLLNDKMLRDLVMSMLVAGRDTTAEALSWIIYMLDSNPRVKDEIRKEALSACSYPEPDYNEIQNLTYIHAVVLEGQRLQPSVPQNVKMAVKDVILPDGTFVGKGDLVHWSNYSLGRAKHIWGDNSFEFKPERWLYTDEAGQQHVKNESLFKFPAFNAGPRVCLGMNMAILEGKTSLAMILRDFDFEIMNDPPVVSDHNITHLMRFGMNVRVKRSIKMAAQISKKRKFVADGVFYAELNEFFTRELSNEGYSGVEVRVTPARTEIIIRATHTQDVLGEKGRRIRELTTLVQKRFKFPENTVELYAERVQNRGLCAVAQCESLKFKLLNGLAVRRACYGVVRFIMESGAKGCEVVVSGKLRAARAKSMKFIDGFMIHSGQPTRDFIDTAVRHVLLRQGVLGLKVKIMLDWDPTGRTGPKKPLPDMVTIVDPKEEAEITAPHSQDFSAPTVPPQQQQPHEVPVQGA</sequence>
<keyword evidence="29" id="KW-1185">Reference proteome</keyword>
<evidence type="ECO:0000256" key="10">
    <source>
        <dbReference type="ARBA" id="ARBA00022806"/>
    </source>
</evidence>
<evidence type="ECO:0000256" key="25">
    <source>
        <dbReference type="PROSITE-ProRule" id="PRU00118"/>
    </source>
</evidence>
<dbReference type="PRINTS" id="PR00385">
    <property type="entry name" value="P450"/>
</dbReference>
<comment type="cofactor">
    <cofactor evidence="24">
        <name>heme</name>
        <dbReference type="ChEBI" id="CHEBI:30413"/>
    </cofactor>
</comment>
<evidence type="ECO:0000256" key="6">
    <source>
        <dbReference type="ARBA" id="ARBA00022730"/>
    </source>
</evidence>
<dbReference type="GO" id="GO:0015935">
    <property type="term" value="C:small ribosomal subunit"/>
    <property type="evidence" value="ECO:0007669"/>
    <property type="project" value="InterPro"/>
</dbReference>
<keyword evidence="19" id="KW-0234">DNA repair</keyword>
<keyword evidence="8" id="KW-0227">DNA damage</keyword>
<dbReference type="InterPro" id="IPR009019">
    <property type="entry name" value="KH_sf_prok-type"/>
</dbReference>
<reference evidence="28 29" key="1">
    <citation type="journal article" date="2017" name="Mycologia">
        <title>Bifiguratus adelaidae, gen. et sp. nov., a new member of Mucoromycotina in endophytic and soil-dwelling habitats.</title>
        <authorList>
            <person name="Torres-Cruz T.J."/>
            <person name="Billingsley Tobias T.L."/>
            <person name="Almatruk M."/>
            <person name="Hesse C."/>
            <person name="Kuske C.R."/>
            <person name="Desiro A."/>
            <person name="Benucci G.M."/>
            <person name="Bonito G."/>
            <person name="Stajich J.E."/>
            <person name="Dunlap C."/>
            <person name="Arnold A.E."/>
            <person name="Porras-Alfaro A."/>
        </authorList>
    </citation>
    <scope>NUCLEOTIDE SEQUENCE [LARGE SCALE GENOMIC DNA]</scope>
    <source>
        <strain evidence="28 29">AZ0501</strain>
    </source>
</reference>
<dbReference type="FunFam" id="1.10.8.60:FF:000010">
    <property type="entry name" value="RuvB-like helicase"/>
    <property type="match status" value="1"/>
</dbReference>
<comment type="subcellular location">
    <subcellularLocation>
        <location evidence="1">Nucleus</location>
    </subcellularLocation>
</comment>
<dbReference type="InterPro" id="IPR011989">
    <property type="entry name" value="ARM-like"/>
</dbReference>
<keyword evidence="20" id="KW-0539">Nucleus</keyword>
<dbReference type="Proteomes" id="UP000242875">
    <property type="component" value="Unassembled WGS sequence"/>
</dbReference>
<dbReference type="SUPFAM" id="SSF48264">
    <property type="entry name" value="Cytochrome P450"/>
    <property type="match status" value="1"/>
</dbReference>
<dbReference type="InterPro" id="IPR015946">
    <property type="entry name" value="KH_dom-like_a/b"/>
</dbReference>
<dbReference type="Pfam" id="PF12231">
    <property type="entry name" value="Rif1_N"/>
    <property type="match status" value="1"/>
</dbReference>
<keyword evidence="6" id="KW-0699">rRNA-binding</keyword>
<keyword evidence="7" id="KW-0547">Nucleotide-binding</keyword>
<dbReference type="SMART" id="SM00382">
    <property type="entry name" value="AAA"/>
    <property type="match status" value="1"/>
</dbReference>
<keyword evidence="11" id="KW-0067">ATP-binding</keyword>
<evidence type="ECO:0000256" key="24">
    <source>
        <dbReference type="PIRSR" id="PIRSR602401-1"/>
    </source>
</evidence>
<dbReference type="InterPro" id="IPR001128">
    <property type="entry name" value="Cyt_P450"/>
</dbReference>
<keyword evidence="13 25" id="KW-0694">RNA-binding</keyword>
<dbReference type="PROSITE" id="PS00086">
    <property type="entry name" value="CYTOCHROME_P450"/>
    <property type="match status" value="1"/>
</dbReference>
<dbReference type="PANTHER" id="PTHR11093">
    <property type="entry name" value="RUVB-RELATED REPTIN AND PONTIN"/>
    <property type="match status" value="1"/>
</dbReference>
<dbReference type="InterPro" id="IPR005703">
    <property type="entry name" value="Ribosomal_uS3_euk/arc"/>
</dbReference>
<dbReference type="InterPro" id="IPR042487">
    <property type="entry name" value="RuvBL1/2_DNA/RNA_bd_dom"/>
</dbReference>
<dbReference type="OrthoDB" id="10060499at2759"/>
<dbReference type="InterPro" id="IPR027417">
    <property type="entry name" value="P-loop_NTPase"/>
</dbReference>
<evidence type="ECO:0000256" key="21">
    <source>
        <dbReference type="ARBA" id="ARBA00023274"/>
    </source>
</evidence>
<feature type="region of interest" description="Disordered" evidence="26">
    <location>
        <begin position="1579"/>
        <end position="1612"/>
    </location>
</feature>
<evidence type="ECO:0000256" key="9">
    <source>
        <dbReference type="ARBA" id="ARBA00022801"/>
    </source>
</evidence>
<comment type="catalytic activity">
    <reaction evidence="23">
        <text>ATP + H2O = ADP + phosphate + H(+)</text>
        <dbReference type="Rhea" id="RHEA:13065"/>
        <dbReference type="ChEBI" id="CHEBI:15377"/>
        <dbReference type="ChEBI" id="CHEBI:15378"/>
        <dbReference type="ChEBI" id="CHEBI:30616"/>
        <dbReference type="ChEBI" id="CHEBI:43474"/>
        <dbReference type="ChEBI" id="CHEBI:456216"/>
        <dbReference type="EC" id="3.6.4.12"/>
    </reaction>
</comment>
<dbReference type="NCBIfam" id="NF003219">
    <property type="entry name" value="PRK04191.1"/>
    <property type="match status" value="1"/>
</dbReference>
<dbReference type="GO" id="GO:0004497">
    <property type="term" value="F:monooxygenase activity"/>
    <property type="evidence" value="ECO:0007669"/>
    <property type="project" value="InterPro"/>
</dbReference>
<dbReference type="FunFam" id="2.40.50.360:FF:000002">
    <property type="entry name" value="RuvB-like helicase"/>
    <property type="match status" value="1"/>
</dbReference>
<feature type="compositionally biased region" description="Low complexity" evidence="26">
    <location>
        <begin position="1599"/>
        <end position="1612"/>
    </location>
</feature>
<dbReference type="GO" id="GO:0000812">
    <property type="term" value="C:Swr1 complex"/>
    <property type="evidence" value="ECO:0007669"/>
    <property type="project" value="UniProtKB-ARBA"/>
</dbReference>
<keyword evidence="5 24" id="KW-0479">Metal-binding</keyword>
<dbReference type="InterPro" id="IPR003593">
    <property type="entry name" value="AAA+_ATPase"/>
</dbReference>
<evidence type="ECO:0000256" key="26">
    <source>
        <dbReference type="SAM" id="MobiDB-lite"/>
    </source>
</evidence>
<dbReference type="Gene3D" id="1.10.630.10">
    <property type="entry name" value="Cytochrome P450"/>
    <property type="match status" value="1"/>
</dbReference>
<evidence type="ECO:0000256" key="18">
    <source>
        <dbReference type="ARBA" id="ARBA00023163"/>
    </source>
</evidence>
<dbReference type="InterPro" id="IPR016024">
    <property type="entry name" value="ARM-type_fold"/>
</dbReference>
<dbReference type="SUPFAM" id="SSF54814">
    <property type="entry name" value="Prokaryotic type KH domain (KH-domain type II)"/>
    <property type="match status" value="1"/>
</dbReference>
<dbReference type="GO" id="GO:0003735">
    <property type="term" value="F:structural constituent of ribosome"/>
    <property type="evidence" value="ECO:0007669"/>
    <property type="project" value="InterPro"/>
</dbReference>
<dbReference type="GO" id="GO:0005506">
    <property type="term" value="F:iron ion binding"/>
    <property type="evidence" value="ECO:0007669"/>
    <property type="project" value="InterPro"/>
</dbReference>
<dbReference type="GO" id="GO:0005524">
    <property type="term" value="F:ATP binding"/>
    <property type="evidence" value="ECO:0007669"/>
    <property type="project" value="UniProtKB-KW"/>
</dbReference>
<feature type="binding site" description="axial binding residue" evidence="24">
    <location>
        <position position="1311"/>
    </location>
    <ligand>
        <name>heme</name>
        <dbReference type="ChEBI" id="CHEBI:30413"/>
    </ligand>
    <ligandPart>
        <name>Fe</name>
        <dbReference type="ChEBI" id="CHEBI:18248"/>
    </ligandPart>
</feature>
<keyword evidence="15 24" id="KW-0408">Iron</keyword>
<dbReference type="GO" id="GO:0016887">
    <property type="term" value="F:ATP hydrolysis activity"/>
    <property type="evidence" value="ECO:0007669"/>
    <property type="project" value="RHEA"/>
</dbReference>
<dbReference type="Pfam" id="PF17856">
    <property type="entry name" value="TIP49_C"/>
    <property type="match status" value="1"/>
</dbReference>
<dbReference type="Gene3D" id="1.10.8.60">
    <property type="match status" value="1"/>
</dbReference>
<dbReference type="SMART" id="SM00322">
    <property type="entry name" value="KH"/>
    <property type="match status" value="1"/>
</dbReference>
<dbReference type="InterPro" id="IPR004087">
    <property type="entry name" value="KH_dom"/>
</dbReference>
<evidence type="ECO:0000256" key="23">
    <source>
        <dbReference type="ARBA" id="ARBA00047995"/>
    </source>
</evidence>
<dbReference type="InterPro" id="IPR041048">
    <property type="entry name" value="RuvB-like_C"/>
</dbReference>
<keyword evidence="9" id="KW-0378">Hydrolase</keyword>
<dbReference type="Gene3D" id="1.25.10.10">
    <property type="entry name" value="Leucine-rich Repeat Variant"/>
    <property type="match status" value="1"/>
</dbReference>
<feature type="domain" description="KH type-2" evidence="27">
    <location>
        <begin position="1386"/>
        <end position="1457"/>
    </location>
</feature>
<dbReference type="InterPro" id="IPR001351">
    <property type="entry name" value="Ribosomal_uS3_C"/>
</dbReference>
<proteinExistence type="inferred from homology"/>
<dbReference type="SUPFAM" id="SSF52540">
    <property type="entry name" value="P-loop containing nucleoside triphosphate hydrolases"/>
    <property type="match status" value="1"/>
</dbReference>
<evidence type="ECO:0000256" key="7">
    <source>
        <dbReference type="ARBA" id="ARBA00022741"/>
    </source>
</evidence>
<dbReference type="Pfam" id="PF06068">
    <property type="entry name" value="TIP49"/>
    <property type="match status" value="1"/>
</dbReference>
<dbReference type="InterPro" id="IPR004044">
    <property type="entry name" value="KH_dom_type_2"/>
</dbReference>
<dbReference type="InterPro" id="IPR027238">
    <property type="entry name" value="RuvB-like"/>
</dbReference>
<keyword evidence="21" id="KW-0687">Ribonucleoprotein</keyword>
<dbReference type="GO" id="GO:0019843">
    <property type="term" value="F:rRNA binding"/>
    <property type="evidence" value="ECO:0007669"/>
    <property type="project" value="UniProtKB-KW"/>
</dbReference>
<evidence type="ECO:0000259" key="27">
    <source>
        <dbReference type="PROSITE" id="PS50823"/>
    </source>
</evidence>
<evidence type="ECO:0000256" key="4">
    <source>
        <dbReference type="ARBA" id="ARBA00012551"/>
    </source>
</evidence>
<evidence type="ECO:0000256" key="15">
    <source>
        <dbReference type="ARBA" id="ARBA00023004"/>
    </source>
</evidence>
<dbReference type="InterPro" id="IPR022031">
    <property type="entry name" value="Rif1_N"/>
</dbReference>
<evidence type="ECO:0000256" key="1">
    <source>
        <dbReference type="ARBA" id="ARBA00004123"/>
    </source>
</evidence>
<dbReference type="InterPro" id="IPR017972">
    <property type="entry name" value="Cyt_P450_CS"/>
</dbReference>
<evidence type="ECO:0000313" key="28">
    <source>
        <dbReference type="EMBL" id="OZJ05005.1"/>
    </source>
</evidence>
<dbReference type="GO" id="GO:0016705">
    <property type="term" value="F:oxidoreductase activity, acting on paired donors, with incorporation or reduction of molecular oxygen"/>
    <property type="evidence" value="ECO:0007669"/>
    <property type="project" value="InterPro"/>
</dbReference>
<evidence type="ECO:0000256" key="17">
    <source>
        <dbReference type="ARBA" id="ARBA00023159"/>
    </source>
</evidence>
<dbReference type="EC" id="3.6.4.12" evidence="4"/>
<comment type="similarity">
    <text evidence="2">Belongs to the RuvB family.</text>
</comment>
<dbReference type="Pfam" id="PF00189">
    <property type="entry name" value="Ribosomal_S3_C"/>
    <property type="match status" value="1"/>
</dbReference>
<dbReference type="InterPro" id="IPR036419">
    <property type="entry name" value="Ribosomal_S3_C_sf"/>
</dbReference>
<dbReference type="GO" id="GO:0003678">
    <property type="term" value="F:DNA helicase activity"/>
    <property type="evidence" value="ECO:0007669"/>
    <property type="project" value="UniProtKB-EC"/>
</dbReference>
<dbReference type="FunFam" id="3.30.300.20:FF:000006">
    <property type="entry name" value="40S ribosomal protein S3"/>
    <property type="match status" value="1"/>
</dbReference>
<comment type="caution">
    <text evidence="28">The sequence shown here is derived from an EMBL/GenBank/DDBJ whole genome shotgun (WGS) entry which is preliminary data.</text>
</comment>
<accession>A0A261Y323</accession>
<evidence type="ECO:0000313" key="29">
    <source>
        <dbReference type="Proteomes" id="UP000242875"/>
    </source>
</evidence>
<organism evidence="28 29">
    <name type="scientific">Bifiguratus adelaidae</name>
    <dbReference type="NCBI Taxonomy" id="1938954"/>
    <lineage>
        <taxon>Eukaryota</taxon>
        <taxon>Fungi</taxon>
        <taxon>Fungi incertae sedis</taxon>
        <taxon>Mucoromycota</taxon>
        <taxon>Mucoromycotina</taxon>
        <taxon>Endogonomycetes</taxon>
        <taxon>Endogonales</taxon>
        <taxon>Endogonales incertae sedis</taxon>
        <taxon>Bifiguratus</taxon>
    </lineage>
</organism>
<evidence type="ECO:0000256" key="14">
    <source>
        <dbReference type="ARBA" id="ARBA00022980"/>
    </source>
</evidence>
<dbReference type="NCBIfam" id="TIGR01008">
    <property type="entry name" value="uS3_euk_arch"/>
    <property type="match status" value="1"/>
</dbReference>
<dbReference type="InterPro" id="IPR002401">
    <property type="entry name" value="Cyt_P450_E_grp-I"/>
</dbReference>
<dbReference type="FunFam" id="3.40.50.300:FF:002221">
    <property type="entry name" value="RuvB-like 2"/>
    <property type="match status" value="2"/>
</dbReference>
<keyword evidence="14" id="KW-0689">Ribosomal protein</keyword>
<evidence type="ECO:0000256" key="13">
    <source>
        <dbReference type="ARBA" id="ARBA00022884"/>
    </source>
</evidence>
<evidence type="ECO:0000256" key="2">
    <source>
        <dbReference type="ARBA" id="ARBA00007519"/>
    </source>
</evidence>
<evidence type="ECO:0000256" key="20">
    <source>
        <dbReference type="ARBA" id="ARBA00023242"/>
    </source>
</evidence>
<keyword evidence="17" id="KW-0010">Activator</keyword>
<dbReference type="GO" id="GO:0006325">
    <property type="term" value="P:chromatin organization"/>
    <property type="evidence" value="ECO:0007669"/>
    <property type="project" value="UniProtKB-KW"/>
</dbReference>
<dbReference type="PROSITE" id="PS50823">
    <property type="entry name" value="KH_TYPE_2"/>
    <property type="match status" value="1"/>
</dbReference>
<dbReference type="Pfam" id="PF07650">
    <property type="entry name" value="KH_2"/>
    <property type="match status" value="1"/>
</dbReference>
<keyword evidence="24" id="KW-0349">Heme</keyword>
<protein>
    <recommendedName>
        <fullName evidence="4">DNA helicase</fullName>
        <ecNumber evidence="4">3.6.4.12</ecNumber>
    </recommendedName>
    <alternativeName>
        <fullName evidence="22">30S ribosomal protein S3, chloroplastic</fullName>
    </alternativeName>
</protein>
<dbReference type="SUPFAM" id="SSF54821">
    <property type="entry name" value="Ribosomal protein S3 C-terminal domain"/>
    <property type="match status" value="1"/>
</dbReference>
<dbReference type="GO" id="GO:0031011">
    <property type="term" value="C:Ino80 complex"/>
    <property type="evidence" value="ECO:0007669"/>
    <property type="project" value="UniProtKB-ARBA"/>
</dbReference>
<evidence type="ECO:0000256" key="22">
    <source>
        <dbReference type="ARBA" id="ARBA00035473"/>
    </source>
</evidence>
<name>A0A261Y323_9FUNG</name>
<dbReference type="Gene3D" id="3.30.1140.32">
    <property type="entry name" value="Ribosomal protein S3, C-terminal domain"/>
    <property type="match status" value="1"/>
</dbReference>
<dbReference type="GO" id="GO:0006281">
    <property type="term" value="P:DNA repair"/>
    <property type="evidence" value="ECO:0007669"/>
    <property type="project" value="UniProtKB-KW"/>
</dbReference>
<dbReference type="Gene3D" id="2.40.50.360">
    <property type="entry name" value="RuvB-like helicase, domain II"/>
    <property type="match status" value="1"/>
</dbReference>
<keyword evidence="18" id="KW-0804">Transcription</keyword>
<gene>
    <name evidence="28" type="ORF">BZG36_02159</name>
</gene>
<dbReference type="FunFam" id="3.30.1140.32:FF:000004">
    <property type="entry name" value="40S ribosomal protein S3"/>
    <property type="match status" value="1"/>
</dbReference>
<dbReference type="GO" id="GO:0006412">
    <property type="term" value="P:translation"/>
    <property type="evidence" value="ECO:0007669"/>
    <property type="project" value="InterPro"/>
</dbReference>
<evidence type="ECO:0000256" key="11">
    <source>
        <dbReference type="ARBA" id="ARBA00022840"/>
    </source>
</evidence>
<dbReference type="Gene3D" id="3.40.50.300">
    <property type="entry name" value="P-loop containing nucleotide triphosphate hydrolases"/>
    <property type="match status" value="1"/>
</dbReference>
<evidence type="ECO:0000256" key="8">
    <source>
        <dbReference type="ARBA" id="ARBA00022763"/>
    </source>
</evidence>
<dbReference type="GO" id="GO:0020037">
    <property type="term" value="F:heme binding"/>
    <property type="evidence" value="ECO:0007669"/>
    <property type="project" value="InterPro"/>
</dbReference>
<evidence type="ECO:0000256" key="12">
    <source>
        <dbReference type="ARBA" id="ARBA00022853"/>
    </source>
</evidence>
<dbReference type="InterPro" id="IPR036396">
    <property type="entry name" value="Cyt_P450_sf"/>
</dbReference>
<evidence type="ECO:0000256" key="3">
    <source>
        <dbReference type="ARBA" id="ARBA00010761"/>
    </source>
</evidence>
<evidence type="ECO:0000256" key="16">
    <source>
        <dbReference type="ARBA" id="ARBA00023015"/>
    </source>
</evidence>
<dbReference type="EMBL" id="MVBO01000024">
    <property type="protein sequence ID" value="OZJ05005.1"/>
    <property type="molecule type" value="Genomic_DNA"/>
</dbReference>
<keyword evidence="12" id="KW-0156">Chromatin regulator</keyword>
<dbReference type="Gene3D" id="3.30.300.20">
    <property type="match status" value="1"/>
</dbReference>
<dbReference type="PRINTS" id="PR00463">
    <property type="entry name" value="EP450I"/>
</dbReference>
<evidence type="ECO:0000256" key="19">
    <source>
        <dbReference type="ARBA" id="ARBA00023204"/>
    </source>
</evidence>
<comment type="similarity">
    <text evidence="3">Belongs to the universal ribosomal protein uS3 family.</text>
</comment>
<dbReference type="CDD" id="cd02413">
    <property type="entry name" value="KH-II_40S_S3"/>
    <property type="match status" value="1"/>
</dbReference>
<dbReference type="Pfam" id="PF00067">
    <property type="entry name" value="p450"/>
    <property type="match status" value="1"/>
</dbReference>
<keyword evidence="16" id="KW-0805">Transcription regulation</keyword>
<dbReference type="SUPFAM" id="SSF48371">
    <property type="entry name" value="ARM repeat"/>
    <property type="match status" value="1"/>
</dbReference>
<dbReference type="InterPro" id="IPR010339">
    <property type="entry name" value="TIP49_P-loop"/>
</dbReference>
<evidence type="ECO:0000256" key="5">
    <source>
        <dbReference type="ARBA" id="ARBA00022723"/>
    </source>
</evidence>